<reference evidence="1 2" key="1">
    <citation type="journal article" date="2021" name="ISME J.">
        <title>Genomic evolution of the class Acidithiobacillia: deep-branching Proteobacteria living in extreme acidic conditions.</title>
        <authorList>
            <person name="Moya-Beltran A."/>
            <person name="Beard S."/>
            <person name="Rojas-Villalobos C."/>
            <person name="Issotta F."/>
            <person name="Gallardo Y."/>
            <person name="Ulloa R."/>
            <person name="Giaveno A."/>
            <person name="Degli Esposti M."/>
            <person name="Johnson D.B."/>
            <person name="Quatrini R."/>
        </authorList>
    </citation>
    <scope>NUCLEOTIDE SEQUENCE [LARGE SCALE GENOMIC DNA]</scope>
    <source>
        <strain evidence="1 2">GG1-14</strain>
    </source>
</reference>
<dbReference type="EMBL" id="CP127526">
    <property type="protein sequence ID" value="XRI72528.1"/>
    <property type="molecule type" value="Genomic_DNA"/>
</dbReference>
<organism evidence="1 2">
    <name type="scientific">Acidithiobacillus montserratensis</name>
    <dbReference type="NCBI Taxonomy" id="2729135"/>
    <lineage>
        <taxon>Bacteria</taxon>
        <taxon>Pseudomonadati</taxon>
        <taxon>Pseudomonadota</taxon>
        <taxon>Acidithiobacillia</taxon>
        <taxon>Acidithiobacillales</taxon>
        <taxon>Acidithiobacillaceae</taxon>
        <taxon>Acidithiobacillus</taxon>
    </lineage>
</organism>
<accession>A0ACD5HDZ5</accession>
<evidence type="ECO:0000313" key="1">
    <source>
        <dbReference type="EMBL" id="XRI72528.1"/>
    </source>
</evidence>
<proteinExistence type="predicted"/>
<keyword evidence="2" id="KW-1185">Reference proteome</keyword>
<name>A0ACD5HDZ5_9PROT</name>
<sequence>MKTIVIGVMPQEYYTVRAAENPVMILRTQQFRPSFPPSYWLFFRIASHANWRHALMATARQLEHAPNLYEQDFLSWIEEQAQALKARQVVALDWDNLVEEIESMGRSQRNELKSRLRMLLMHLIKWHWQPEKRTTSWELTIKEQRLSLRDLFELSPSLRPTLPVLMPKAWQDASGSAALETGLKEALFPETCPWSIEDVLMDGCLPE</sequence>
<dbReference type="Proteomes" id="UP001195965">
    <property type="component" value="Chromosome"/>
</dbReference>
<gene>
    <name evidence="1" type="ORF">HHS34_008720</name>
</gene>
<protein>
    <submittedName>
        <fullName evidence="1">DUF29 domain-containing protein</fullName>
    </submittedName>
</protein>
<evidence type="ECO:0000313" key="2">
    <source>
        <dbReference type="Proteomes" id="UP001195965"/>
    </source>
</evidence>